<accession>A0AAD2CK63</accession>
<dbReference type="InterPro" id="IPR005645">
    <property type="entry name" value="FSH-like_dom"/>
</dbReference>
<reference evidence="3" key="1">
    <citation type="submission" date="2023-08" db="EMBL/GenBank/DDBJ databases">
        <authorList>
            <person name="Audoor S."/>
            <person name="Bilcke G."/>
        </authorList>
    </citation>
    <scope>NUCLEOTIDE SEQUENCE</scope>
</reference>
<evidence type="ECO:0000259" key="2">
    <source>
        <dbReference type="Pfam" id="PF03959"/>
    </source>
</evidence>
<feature type="domain" description="Serine hydrolase" evidence="2">
    <location>
        <begin position="16"/>
        <end position="215"/>
    </location>
</feature>
<keyword evidence="1" id="KW-0378">Hydrolase</keyword>
<keyword evidence="4" id="KW-1185">Reference proteome</keyword>
<dbReference type="GO" id="GO:0005634">
    <property type="term" value="C:nucleus"/>
    <property type="evidence" value="ECO:0007669"/>
    <property type="project" value="TreeGrafter"/>
</dbReference>
<evidence type="ECO:0000313" key="3">
    <source>
        <dbReference type="EMBL" id="CAJ1936764.1"/>
    </source>
</evidence>
<evidence type="ECO:0000313" key="4">
    <source>
        <dbReference type="Proteomes" id="UP001295423"/>
    </source>
</evidence>
<comment type="caution">
    <text evidence="3">The sequence shown here is derived from an EMBL/GenBank/DDBJ whole genome shotgun (WGS) entry which is preliminary data.</text>
</comment>
<protein>
    <recommendedName>
        <fullName evidence="2">Serine hydrolase domain-containing protein</fullName>
    </recommendedName>
</protein>
<dbReference type="GO" id="GO:0016787">
    <property type="term" value="F:hydrolase activity"/>
    <property type="evidence" value="ECO:0007669"/>
    <property type="project" value="UniProtKB-KW"/>
</dbReference>
<dbReference type="AlphaFoldDB" id="A0AAD2CK63"/>
<organism evidence="3 4">
    <name type="scientific">Cylindrotheca closterium</name>
    <dbReference type="NCBI Taxonomy" id="2856"/>
    <lineage>
        <taxon>Eukaryota</taxon>
        <taxon>Sar</taxon>
        <taxon>Stramenopiles</taxon>
        <taxon>Ochrophyta</taxon>
        <taxon>Bacillariophyta</taxon>
        <taxon>Bacillariophyceae</taxon>
        <taxon>Bacillariophycidae</taxon>
        <taxon>Bacillariales</taxon>
        <taxon>Bacillariaceae</taxon>
        <taxon>Cylindrotheca</taxon>
    </lineage>
</organism>
<dbReference type="GO" id="GO:0005737">
    <property type="term" value="C:cytoplasm"/>
    <property type="evidence" value="ECO:0007669"/>
    <property type="project" value="TreeGrafter"/>
</dbReference>
<dbReference type="InterPro" id="IPR029058">
    <property type="entry name" value="AB_hydrolase_fold"/>
</dbReference>
<dbReference type="EMBL" id="CAKOGP040000557">
    <property type="protein sequence ID" value="CAJ1936764.1"/>
    <property type="molecule type" value="Genomic_DNA"/>
</dbReference>
<dbReference type="SUPFAM" id="SSF53474">
    <property type="entry name" value="alpha/beta-Hydrolases"/>
    <property type="match status" value="1"/>
</dbReference>
<dbReference type="Pfam" id="PF03959">
    <property type="entry name" value="FSH1"/>
    <property type="match status" value="1"/>
</dbReference>
<gene>
    <name evidence="3" type="ORF">CYCCA115_LOCUS5355</name>
</gene>
<dbReference type="PANTHER" id="PTHR48070:SF6">
    <property type="entry name" value="ESTERASE OVCA2"/>
    <property type="match status" value="1"/>
</dbReference>
<evidence type="ECO:0000256" key="1">
    <source>
        <dbReference type="ARBA" id="ARBA00022801"/>
    </source>
</evidence>
<proteinExistence type="predicted"/>
<dbReference type="PANTHER" id="PTHR48070">
    <property type="entry name" value="ESTERASE OVCA2"/>
    <property type="match status" value="1"/>
</dbReference>
<name>A0AAD2CK63_9STRA</name>
<dbReference type="Proteomes" id="UP001295423">
    <property type="component" value="Unassembled WGS sequence"/>
</dbReference>
<sequence length="230" mass="25219">MTTSAALDNDSKTEILRVLALHGSEGNAEEFSERLIPLQNVLGVEHDGTKIQMEITSLQAPFAKGGGYAWWTMPPGIRSYTAKEYEGFEESATRLLDQWNLGGDDGKPFDLVLGHSQGAILLASMIALGRTPYSPSMGYILNGCGYCRPFEEQVKTLKPSTKDALTRCLFVIGANDQVTPPTIQEELRDAFQAAGLEVATLKHSKGHGLPKEKDTEAIQQMADWILRIVH</sequence>
<dbReference type="Gene3D" id="3.40.50.1820">
    <property type="entry name" value="alpha/beta hydrolase"/>
    <property type="match status" value="1"/>
</dbReference>
<dbReference type="InterPro" id="IPR050593">
    <property type="entry name" value="LovG"/>
</dbReference>